<reference evidence="1" key="1">
    <citation type="journal article" date="2020" name="Stud. Mycol.">
        <title>101 Dothideomycetes genomes: a test case for predicting lifestyles and emergence of pathogens.</title>
        <authorList>
            <person name="Haridas S."/>
            <person name="Albert R."/>
            <person name="Binder M."/>
            <person name="Bloem J."/>
            <person name="Labutti K."/>
            <person name="Salamov A."/>
            <person name="Andreopoulos B."/>
            <person name="Baker S."/>
            <person name="Barry K."/>
            <person name="Bills G."/>
            <person name="Bluhm B."/>
            <person name="Cannon C."/>
            <person name="Castanera R."/>
            <person name="Culley D."/>
            <person name="Daum C."/>
            <person name="Ezra D."/>
            <person name="Gonzalez J."/>
            <person name="Henrissat B."/>
            <person name="Kuo A."/>
            <person name="Liang C."/>
            <person name="Lipzen A."/>
            <person name="Lutzoni F."/>
            <person name="Magnuson J."/>
            <person name="Mondo S."/>
            <person name="Nolan M."/>
            <person name="Ohm R."/>
            <person name="Pangilinan J."/>
            <person name="Park H.-J."/>
            <person name="Ramirez L."/>
            <person name="Alfaro M."/>
            <person name="Sun H."/>
            <person name="Tritt A."/>
            <person name="Yoshinaga Y."/>
            <person name="Zwiers L.-H."/>
            <person name="Turgeon B."/>
            <person name="Goodwin S."/>
            <person name="Spatafora J."/>
            <person name="Crous P."/>
            <person name="Grigoriev I."/>
        </authorList>
    </citation>
    <scope>NUCLEOTIDE SEQUENCE</scope>
    <source>
        <strain evidence="1">CBS 121167</strain>
    </source>
</reference>
<dbReference type="AlphaFoldDB" id="A0A6A6BTL6"/>
<dbReference type="RefSeq" id="XP_033401888.1">
    <property type="nucleotide sequence ID" value="XM_033534974.1"/>
</dbReference>
<evidence type="ECO:0000313" key="2">
    <source>
        <dbReference type="Proteomes" id="UP000799438"/>
    </source>
</evidence>
<keyword evidence="2" id="KW-1185">Reference proteome</keyword>
<accession>A0A6A6BTL6</accession>
<sequence length="186" mass="21825">MLYAMCIVVLREKTDWREERAHHKNVTDLKMTAEAGCKICMKVEEELRDDFHNKRIDDNQFHTSSQPLFNLKLSYSSLYISYKPALKDVFFELAFEWVLRKHPFNSLEVFEQAQNAIAAKKPFQAFKDIDGACISPSTGGPTAMKMAWQWPNTYLKEHYNCPHPTFNRRPKRLIDTYKRTLSLVES</sequence>
<dbReference type="Proteomes" id="UP000799438">
    <property type="component" value="Unassembled WGS sequence"/>
</dbReference>
<evidence type="ECO:0000313" key="1">
    <source>
        <dbReference type="EMBL" id="KAF2146177.1"/>
    </source>
</evidence>
<dbReference type="EMBL" id="ML995476">
    <property type="protein sequence ID" value="KAF2146177.1"/>
    <property type="molecule type" value="Genomic_DNA"/>
</dbReference>
<dbReference type="GeneID" id="54292466"/>
<proteinExistence type="predicted"/>
<gene>
    <name evidence="1" type="ORF">K452DRAFT_107033</name>
</gene>
<name>A0A6A6BTL6_9PEZI</name>
<organism evidence="1 2">
    <name type="scientific">Aplosporella prunicola CBS 121167</name>
    <dbReference type="NCBI Taxonomy" id="1176127"/>
    <lineage>
        <taxon>Eukaryota</taxon>
        <taxon>Fungi</taxon>
        <taxon>Dikarya</taxon>
        <taxon>Ascomycota</taxon>
        <taxon>Pezizomycotina</taxon>
        <taxon>Dothideomycetes</taxon>
        <taxon>Dothideomycetes incertae sedis</taxon>
        <taxon>Botryosphaeriales</taxon>
        <taxon>Aplosporellaceae</taxon>
        <taxon>Aplosporella</taxon>
    </lineage>
</organism>
<protein>
    <submittedName>
        <fullName evidence="1">Uncharacterized protein</fullName>
    </submittedName>
</protein>